<dbReference type="Proteomes" id="UP000248329">
    <property type="component" value="Unassembled WGS sequence"/>
</dbReference>
<evidence type="ECO:0000313" key="1">
    <source>
        <dbReference type="EMBL" id="PXF61983.1"/>
    </source>
</evidence>
<evidence type="ECO:0000313" key="2">
    <source>
        <dbReference type="Proteomes" id="UP000248329"/>
    </source>
</evidence>
<comment type="caution">
    <text evidence="1">The sequence shown here is derived from an EMBL/GenBank/DDBJ whole genome shotgun (WGS) entry which is preliminary data.</text>
</comment>
<organism evidence="1 2">
    <name type="scientific">Candidatus Methanogaster sp</name>
    <dbReference type="NCBI Taxonomy" id="3386292"/>
    <lineage>
        <taxon>Archaea</taxon>
        <taxon>Methanobacteriati</taxon>
        <taxon>Methanobacteriota</taxon>
        <taxon>Stenosarchaea group</taxon>
        <taxon>Methanomicrobia</taxon>
        <taxon>Methanosarcinales</taxon>
        <taxon>ANME-2 cluster</taxon>
        <taxon>Candidatus Methanogasteraceae</taxon>
        <taxon>Candidatus Methanogaster</taxon>
    </lineage>
</organism>
<name>A0AC61L6E8_9EURY</name>
<gene>
    <name evidence="1" type="ORF">C4B59_01820</name>
</gene>
<sequence length="106" mass="12206">MASIVLPETIENEINALVRGGYFRSRGSFIEDAVKYTLISRQDLRVNAAIEMYRSGRVSLGRATELAGMSIFEFKEILKERGLKMSVEAPTKEEMDRQIERLEEYR</sequence>
<accession>A0AC61L6E8</accession>
<proteinExistence type="predicted"/>
<protein>
    <submittedName>
        <fullName evidence="1">Uncharacterized protein</fullName>
    </submittedName>
</protein>
<dbReference type="EMBL" id="PQXF01000002">
    <property type="protein sequence ID" value="PXF61983.1"/>
    <property type="molecule type" value="Genomic_DNA"/>
</dbReference>
<reference evidence="1" key="1">
    <citation type="submission" date="2018-01" db="EMBL/GenBank/DDBJ databases">
        <authorList>
            <person name="Krukenberg V."/>
        </authorList>
    </citation>
    <scope>NUCLEOTIDE SEQUENCE</scope>
    <source>
        <strain evidence="1">E20ANME2</strain>
    </source>
</reference>